<dbReference type="Proteomes" id="UP000330809">
    <property type="component" value="Unassembled WGS sequence"/>
</dbReference>
<organism evidence="1 2">
    <name type="scientific">Pseudomonas fragi</name>
    <dbReference type="NCBI Taxonomy" id="296"/>
    <lineage>
        <taxon>Bacteria</taxon>
        <taxon>Pseudomonadati</taxon>
        <taxon>Pseudomonadota</taxon>
        <taxon>Gammaproteobacteria</taxon>
        <taxon>Pseudomonadales</taxon>
        <taxon>Pseudomonadaceae</taxon>
        <taxon>Pseudomonas</taxon>
    </lineage>
</organism>
<accession>A0A449IRX6</accession>
<proteinExistence type="predicted"/>
<name>A0A449IRX6_PSEFR</name>
<reference evidence="1 2" key="1">
    <citation type="submission" date="2019-02" db="EMBL/GenBank/DDBJ databases">
        <authorList>
            <consortium name="Pathogen Informatics"/>
        </authorList>
    </citation>
    <scope>NUCLEOTIDE SEQUENCE [LARGE SCALE GENOMIC DNA]</scope>
    <source>
        <strain evidence="1 2">3012STDY7103891</strain>
    </source>
</reference>
<protein>
    <submittedName>
        <fullName evidence="1">Uncharacterized protein</fullName>
    </submittedName>
</protein>
<evidence type="ECO:0000313" key="1">
    <source>
        <dbReference type="EMBL" id="VFB22168.1"/>
    </source>
</evidence>
<gene>
    <name evidence="1" type="ORF">NCTC10754_04854</name>
</gene>
<evidence type="ECO:0000313" key="2">
    <source>
        <dbReference type="Proteomes" id="UP000330809"/>
    </source>
</evidence>
<dbReference type="EMBL" id="CAACYJ010000040">
    <property type="protein sequence ID" value="VFB22168.1"/>
    <property type="molecule type" value="Genomic_DNA"/>
</dbReference>
<sequence length="152" mass="17254">MFFSGSQLNVDKFFADNFPVWDEVTHIDSYRGAVSDFIDELGSVYSLDVSHDESICICFERKEVNDIWFEEINQKLTAIGMTEIDLDYADENGECAGYMEFSGGVFTAEHYKGEDISEISAVLLGVLRTWNTMSYLFDDADNAQAGFDLLFR</sequence>
<dbReference type="AlphaFoldDB" id="A0A449IRX6"/>